<gene>
    <name evidence="1" type="ORF">G2W53_018078</name>
</gene>
<dbReference type="Proteomes" id="UP000634136">
    <property type="component" value="Unassembled WGS sequence"/>
</dbReference>
<name>A0A834TSE0_9FABA</name>
<proteinExistence type="predicted"/>
<keyword evidence="2" id="KW-1185">Reference proteome</keyword>
<dbReference type="EMBL" id="JAAIUW010000006">
    <property type="protein sequence ID" value="KAF7826914.1"/>
    <property type="molecule type" value="Genomic_DNA"/>
</dbReference>
<accession>A0A834TSE0</accession>
<evidence type="ECO:0000313" key="2">
    <source>
        <dbReference type="Proteomes" id="UP000634136"/>
    </source>
</evidence>
<evidence type="ECO:0000313" key="1">
    <source>
        <dbReference type="EMBL" id="KAF7826914.1"/>
    </source>
</evidence>
<organism evidence="1 2">
    <name type="scientific">Senna tora</name>
    <dbReference type="NCBI Taxonomy" id="362788"/>
    <lineage>
        <taxon>Eukaryota</taxon>
        <taxon>Viridiplantae</taxon>
        <taxon>Streptophyta</taxon>
        <taxon>Embryophyta</taxon>
        <taxon>Tracheophyta</taxon>
        <taxon>Spermatophyta</taxon>
        <taxon>Magnoliopsida</taxon>
        <taxon>eudicotyledons</taxon>
        <taxon>Gunneridae</taxon>
        <taxon>Pentapetalae</taxon>
        <taxon>rosids</taxon>
        <taxon>fabids</taxon>
        <taxon>Fabales</taxon>
        <taxon>Fabaceae</taxon>
        <taxon>Caesalpinioideae</taxon>
        <taxon>Cassia clade</taxon>
        <taxon>Senna</taxon>
    </lineage>
</organism>
<sequence length="41" mass="4720">MVKGMMELYFVTGRRTKWIEETSSNLEGVEQSGLRKRDGEA</sequence>
<dbReference type="AlphaFoldDB" id="A0A834TSE0"/>
<reference evidence="1" key="1">
    <citation type="submission" date="2020-09" db="EMBL/GenBank/DDBJ databases">
        <title>Genome-Enabled Discovery of Anthraquinone Biosynthesis in Senna tora.</title>
        <authorList>
            <person name="Kang S.-H."/>
            <person name="Pandey R.P."/>
            <person name="Lee C.-M."/>
            <person name="Sim J.-S."/>
            <person name="Jeong J.-T."/>
            <person name="Choi B.-S."/>
            <person name="Jung M."/>
            <person name="Ginzburg D."/>
            <person name="Zhao K."/>
            <person name="Won S.Y."/>
            <person name="Oh T.-J."/>
            <person name="Yu Y."/>
            <person name="Kim N.-H."/>
            <person name="Lee O.R."/>
            <person name="Lee T.-H."/>
            <person name="Bashyal P."/>
            <person name="Kim T.-S."/>
            <person name="Lee W.-H."/>
            <person name="Kawkins C."/>
            <person name="Kim C.-K."/>
            <person name="Kim J.S."/>
            <person name="Ahn B.O."/>
            <person name="Rhee S.Y."/>
            <person name="Sohng J.K."/>
        </authorList>
    </citation>
    <scope>NUCLEOTIDE SEQUENCE</scope>
    <source>
        <tissue evidence="1">Leaf</tissue>
    </source>
</reference>
<comment type="caution">
    <text evidence="1">The sequence shown here is derived from an EMBL/GenBank/DDBJ whole genome shotgun (WGS) entry which is preliminary data.</text>
</comment>
<protein>
    <submittedName>
        <fullName evidence="1">Uncharacterized protein</fullName>
    </submittedName>
</protein>